<name>A0A3R9QFX1_9CREN</name>
<dbReference type="Pfam" id="PF04457">
    <property type="entry name" value="MJ1316"/>
    <property type="match status" value="1"/>
</dbReference>
<feature type="domain" description="MJ1316 RNA cyclic group end recognition" evidence="1">
    <location>
        <begin position="6"/>
        <end position="77"/>
    </location>
</feature>
<evidence type="ECO:0000313" key="3">
    <source>
        <dbReference type="Proteomes" id="UP000277582"/>
    </source>
</evidence>
<gene>
    <name evidence="2" type="ORF">D6D85_06050</name>
</gene>
<dbReference type="EMBL" id="RCOS01000073">
    <property type="protein sequence ID" value="RSN75538.1"/>
    <property type="molecule type" value="Genomic_DNA"/>
</dbReference>
<accession>A0A3R9QFX1</accession>
<protein>
    <submittedName>
        <fullName evidence="2">DUF504 domain-containing protein</fullName>
    </submittedName>
</protein>
<proteinExistence type="predicted"/>
<comment type="caution">
    <text evidence="2">The sequence shown here is derived from an EMBL/GenBank/DDBJ whole genome shotgun (WGS) entry which is preliminary data.</text>
</comment>
<reference evidence="2 3" key="1">
    <citation type="submission" date="2018-10" db="EMBL/GenBank/DDBJ databases">
        <title>Co-occurring genomic capacity for anaerobic methane metabolism and dissimilatory sulfite reduction discovered in the Korarchaeota.</title>
        <authorList>
            <person name="Mckay L.J."/>
            <person name="Dlakic M."/>
            <person name="Fields M.W."/>
            <person name="Delmont T.O."/>
            <person name="Eren A.M."/>
            <person name="Jay Z.J."/>
            <person name="Klingelsmith K.B."/>
            <person name="Rusch D.B."/>
            <person name="Inskeep W.P."/>
        </authorList>
    </citation>
    <scope>NUCLEOTIDE SEQUENCE [LARGE SCALE GENOMIC DNA]</scope>
    <source>
        <strain evidence="2 3">MDKW</strain>
    </source>
</reference>
<dbReference type="OrthoDB" id="14794at2157"/>
<dbReference type="AlphaFoldDB" id="A0A3R9QFX1"/>
<dbReference type="RefSeq" id="WP_125671128.1">
    <property type="nucleotide sequence ID" value="NZ_RCOS01000073.1"/>
</dbReference>
<dbReference type="Proteomes" id="UP000277582">
    <property type="component" value="Unassembled WGS sequence"/>
</dbReference>
<evidence type="ECO:0000313" key="2">
    <source>
        <dbReference type="EMBL" id="RSN75538.1"/>
    </source>
</evidence>
<sequence length="78" mass="9203">MRKGRVAEIISEMLYKPGERPEDYEIVFLSRDGDKDTEIVRGSEIKPLHDRIIVGGREIPHHRIVEIRRRGVVLWRKV</sequence>
<organism evidence="2 3">
    <name type="scientific">Candidatus Methanodesulfokora washburnensis</name>
    <dbReference type="NCBI Taxonomy" id="2478471"/>
    <lineage>
        <taxon>Archaea</taxon>
        <taxon>Thermoproteota</taxon>
        <taxon>Candidatus Korarchaeia</taxon>
        <taxon>Candidatus Korarchaeia incertae sedis</taxon>
        <taxon>Candidatus Methanodesulfokora</taxon>
    </lineage>
</organism>
<dbReference type="InterPro" id="IPR040459">
    <property type="entry name" value="MJ1316"/>
</dbReference>
<evidence type="ECO:0000259" key="1">
    <source>
        <dbReference type="Pfam" id="PF04457"/>
    </source>
</evidence>
<keyword evidence="3" id="KW-1185">Reference proteome</keyword>